<keyword evidence="3" id="KW-1185">Reference proteome</keyword>
<dbReference type="RefSeq" id="WP_377936433.1">
    <property type="nucleotide sequence ID" value="NZ_JBHUEA010000032.1"/>
</dbReference>
<protein>
    <submittedName>
        <fullName evidence="2">DUF3093 domain-containing protein</fullName>
    </submittedName>
</protein>
<dbReference type="InterPro" id="IPR021443">
    <property type="entry name" value="DUF3093"/>
</dbReference>
<evidence type="ECO:0000256" key="1">
    <source>
        <dbReference type="SAM" id="Phobius"/>
    </source>
</evidence>
<reference evidence="3" key="1">
    <citation type="journal article" date="2019" name="Int. J. Syst. Evol. Microbiol.">
        <title>The Global Catalogue of Microorganisms (GCM) 10K type strain sequencing project: providing services to taxonomists for standard genome sequencing and annotation.</title>
        <authorList>
            <consortium name="The Broad Institute Genomics Platform"/>
            <consortium name="The Broad Institute Genome Sequencing Center for Infectious Disease"/>
            <person name="Wu L."/>
            <person name="Ma J."/>
        </authorList>
    </citation>
    <scope>NUCLEOTIDE SEQUENCE [LARGE SCALE GENOMIC DNA]</scope>
    <source>
        <strain evidence="3">CGMCC 1.12471</strain>
    </source>
</reference>
<organism evidence="2 3">
    <name type="scientific">Amnibacterium endophyticum</name>
    <dbReference type="NCBI Taxonomy" id="2109337"/>
    <lineage>
        <taxon>Bacteria</taxon>
        <taxon>Bacillati</taxon>
        <taxon>Actinomycetota</taxon>
        <taxon>Actinomycetes</taxon>
        <taxon>Micrococcales</taxon>
        <taxon>Microbacteriaceae</taxon>
        <taxon>Amnibacterium</taxon>
    </lineage>
</organism>
<keyword evidence="1" id="KW-0812">Transmembrane</keyword>
<evidence type="ECO:0000313" key="2">
    <source>
        <dbReference type="EMBL" id="MFD1722911.1"/>
    </source>
</evidence>
<comment type="caution">
    <text evidence="2">The sequence shown here is derived from an EMBL/GenBank/DDBJ whole genome shotgun (WGS) entry which is preliminary data.</text>
</comment>
<evidence type="ECO:0000313" key="3">
    <source>
        <dbReference type="Proteomes" id="UP001597347"/>
    </source>
</evidence>
<dbReference type="EMBL" id="JBHUEA010000032">
    <property type="protein sequence ID" value="MFD1722911.1"/>
    <property type="molecule type" value="Genomic_DNA"/>
</dbReference>
<gene>
    <name evidence="2" type="ORF">ACFSBI_15275</name>
</gene>
<dbReference type="Pfam" id="PF11292">
    <property type="entry name" value="DUF3093"/>
    <property type="match status" value="1"/>
</dbReference>
<proteinExistence type="predicted"/>
<sequence>MTTFRERLVPGVGTALALILLAPAVALVVLPLGFPAAAPLVAAVVVTAAAEALLFGLTPVIEVRDGELRVGAARIPVGQTGEVESLRGPEARHARGPGLDARAYTVFRPSIDPVLKIEITDPDDPVPYWLISTRRPDELAGALAAARTR</sequence>
<feature type="transmembrane region" description="Helical" evidence="1">
    <location>
        <begin position="36"/>
        <end position="57"/>
    </location>
</feature>
<dbReference type="Proteomes" id="UP001597347">
    <property type="component" value="Unassembled WGS sequence"/>
</dbReference>
<keyword evidence="1" id="KW-1133">Transmembrane helix</keyword>
<keyword evidence="1" id="KW-0472">Membrane</keyword>
<accession>A0ABW4LHU1</accession>
<name>A0ABW4LHU1_9MICO</name>